<feature type="domain" description="DNA2/NAM7 helicase-like C-terminal" evidence="3">
    <location>
        <begin position="1"/>
        <end position="103"/>
    </location>
</feature>
<dbReference type="Proteomes" id="UP001529510">
    <property type="component" value="Unassembled WGS sequence"/>
</dbReference>
<dbReference type="InterPro" id="IPR047187">
    <property type="entry name" value="SF1_C_Upf1"/>
</dbReference>
<accession>A0ABD0QHY2</accession>
<dbReference type="EMBL" id="JAMKFB020000008">
    <property type="protein sequence ID" value="KAL0185843.1"/>
    <property type="molecule type" value="Genomic_DNA"/>
</dbReference>
<reference evidence="4 5" key="1">
    <citation type="submission" date="2024-05" db="EMBL/GenBank/DDBJ databases">
        <title>Genome sequencing and assembly of Indian major carp, Cirrhinus mrigala (Hamilton, 1822).</title>
        <authorList>
            <person name="Mohindra V."/>
            <person name="Chowdhury L.M."/>
            <person name="Lal K."/>
            <person name="Jena J.K."/>
        </authorList>
    </citation>
    <scope>NUCLEOTIDE SEQUENCE [LARGE SCALE GENOMIC DNA]</scope>
    <source>
        <strain evidence="4">CM1030</strain>
        <tissue evidence="4">Blood</tissue>
    </source>
</reference>
<proteinExistence type="predicted"/>
<dbReference type="Pfam" id="PF13087">
    <property type="entry name" value="AAA_12"/>
    <property type="match status" value="1"/>
</dbReference>
<evidence type="ECO:0000313" key="4">
    <source>
        <dbReference type="EMBL" id="KAL0185843.1"/>
    </source>
</evidence>
<feature type="non-terminal residue" evidence="4">
    <location>
        <position position="103"/>
    </location>
</feature>
<keyword evidence="5" id="KW-1185">Reference proteome</keyword>
<feature type="non-terminal residue" evidence="4">
    <location>
        <position position="1"/>
    </location>
</feature>
<name>A0ABD0QHY2_CIRMR</name>
<comment type="caution">
    <text evidence="4">The sequence shown here is derived from an EMBL/GenBank/DDBJ whole genome shotgun (WGS) entry which is preliminary data.</text>
</comment>
<evidence type="ECO:0000256" key="1">
    <source>
        <dbReference type="ARBA" id="ARBA00004496"/>
    </source>
</evidence>
<dbReference type="GO" id="GO:0005737">
    <property type="term" value="C:cytoplasm"/>
    <property type="evidence" value="ECO:0007669"/>
    <property type="project" value="UniProtKB-SubCell"/>
</dbReference>
<evidence type="ECO:0000256" key="2">
    <source>
        <dbReference type="ARBA" id="ARBA00022490"/>
    </source>
</evidence>
<evidence type="ECO:0000259" key="3">
    <source>
        <dbReference type="Pfam" id="PF13087"/>
    </source>
</evidence>
<keyword evidence="2" id="KW-0963">Cytoplasm</keyword>
<gene>
    <name evidence="4" type="ORF">M9458_017513</name>
</gene>
<dbReference type="InterPro" id="IPR041679">
    <property type="entry name" value="DNA2/NAM7-like_C"/>
</dbReference>
<dbReference type="PANTHER" id="PTHR45418:SF1">
    <property type="entry name" value="CANCER_TESTIS ANTIGEN 55"/>
    <property type="match status" value="1"/>
</dbReference>
<protein>
    <recommendedName>
        <fullName evidence="3">DNA2/NAM7 helicase-like C-terminal domain-containing protein</fullName>
    </recommendedName>
</protein>
<evidence type="ECO:0000313" key="5">
    <source>
        <dbReference type="Proteomes" id="UP001529510"/>
    </source>
</evidence>
<dbReference type="PANTHER" id="PTHR45418">
    <property type="entry name" value="CANCER/TESTIS ANTIGEN 55"/>
    <property type="match status" value="1"/>
</dbReference>
<dbReference type="CDD" id="cd18808">
    <property type="entry name" value="SF1_C_Upf1"/>
    <property type="match status" value="1"/>
</dbReference>
<dbReference type="AlphaFoldDB" id="A0ABD0QHY2"/>
<comment type="subcellular location">
    <subcellularLocation>
        <location evidence="1">Cytoplasm</location>
    </subcellularLocation>
</comment>
<sequence length="103" mass="11809">SHPSILKVPNELFYDGELVACANEISSNQYCTWEHLPKRGFPVIFHGVPGKDERESNSPSFFNIYEIEVIVDYLKKLLLTQAKRGMSRISPRDIGIIAPYRKQ</sequence>
<organism evidence="4 5">
    <name type="scientific">Cirrhinus mrigala</name>
    <name type="common">Mrigala</name>
    <dbReference type="NCBI Taxonomy" id="683832"/>
    <lineage>
        <taxon>Eukaryota</taxon>
        <taxon>Metazoa</taxon>
        <taxon>Chordata</taxon>
        <taxon>Craniata</taxon>
        <taxon>Vertebrata</taxon>
        <taxon>Euteleostomi</taxon>
        <taxon>Actinopterygii</taxon>
        <taxon>Neopterygii</taxon>
        <taxon>Teleostei</taxon>
        <taxon>Ostariophysi</taxon>
        <taxon>Cypriniformes</taxon>
        <taxon>Cyprinidae</taxon>
        <taxon>Labeoninae</taxon>
        <taxon>Labeonini</taxon>
        <taxon>Cirrhinus</taxon>
    </lineage>
</organism>
<dbReference type="SUPFAM" id="SSF52540">
    <property type="entry name" value="P-loop containing nucleoside triphosphate hydrolases"/>
    <property type="match status" value="1"/>
</dbReference>
<dbReference type="InterPro" id="IPR027417">
    <property type="entry name" value="P-loop_NTPase"/>
</dbReference>
<dbReference type="Gene3D" id="3.40.50.300">
    <property type="entry name" value="P-loop containing nucleotide triphosphate hydrolases"/>
    <property type="match status" value="1"/>
</dbReference>